<name>A0A4U6BRX3_9BRAD</name>
<sequence>MSINFRSSQRLLAGAGFAASAVIISQSAAFAHVTLATGEARTGTYYKAVFQVPHGCDGAATQTVRIQIPEGVIGVKPMPKAGWTLNITRGTYAKSYQSHGKAVTEGPKEIIWSGGALSDDNYDEFVFTSFLAGDFRPGQAISFPTVQQCAKGEVRWDQIASDGQNPHSLKSPAPTLRIVADASTVAQAQMDHSKMDHAQMGATTQSGSDTFTIGDLVVVSPWTRATPGGAKIAGGYLKITNNGKSADRLVGATSAGAHHVEIHEMSMTDGVMKMRPLTDGLIIKSGETVELKPGGFHMMFMDIKQQLKQGDTLKATLTFEKAGKLDLSFNVRAIGASGGAPAHRH</sequence>
<evidence type="ECO:0000256" key="1">
    <source>
        <dbReference type="SAM" id="SignalP"/>
    </source>
</evidence>
<gene>
    <name evidence="3" type="ORF">YH63_019100</name>
</gene>
<dbReference type="InterPro" id="IPR036182">
    <property type="entry name" value="PCuAC_sf"/>
</dbReference>
<dbReference type="RefSeq" id="WP_046829884.1">
    <property type="nucleotide sequence ID" value="NZ_LBIA02000001.1"/>
</dbReference>
<keyword evidence="1" id="KW-0732">Signal</keyword>
<dbReference type="PANTHER" id="PTHR36302">
    <property type="entry name" value="BLR7088 PROTEIN"/>
    <property type="match status" value="1"/>
</dbReference>
<dbReference type="OrthoDB" id="9796962at2"/>
<dbReference type="AlphaFoldDB" id="A0A4U6BRX3"/>
<dbReference type="Pfam" id="PF07987">
    <property type="entry name" value="DUF1775"/>
    <property type="match status" value="1"/>
</dbReference>
<dbReference type="Pfam" id="PF04314">
    <property type="entry name" value="PCuAC"/>
    <property type="match status" value="1"/>
</dbReference>
<dbReference type="SUPFAM" id="SSF110087">
    <property type="entry name" value="DR1885-like metal-binding protein"/>
    <property type="match status" value="1"/>
</dbReference>
<keyword evidence="4" id="KW-1185">Reference proteome</keyword>
<dbReference type="Gene3D" id="2.60.40.1890">
    <property type="entry name" value="PCu(A)C copper chaperone"/>
    <property type="match status" value="1"/>
</dbReference>
<comment type="caution">
    <text evidence="3">The sequence shown here is derived from an EMBL/GenBank/DDBJ whole genome shotgun (WGS) entry which is preliminary data.</text>
</comment>
<accession>A0A4U6BRX3</accession>
<feature type="signal peptide" evidence="1">
    <location>
        <begin position="1"/>
        <end position="31"/>
    </location>
</feature>
<evidence type="ECO:0000313" key="3">
    <source>
        <dbReference type="EMBL" id="TKT73359.1"/>
    </source>
</evidence>
<dbReference type="InterPro" id="IPR058248">
    <property type="entry name" value="Lxx211020-like"/>
</dbReference>
<dbReference type="InterPro" id="IPR021174">
    <property type="entry name" value="UCP037139"/>
</dbReference>
<protein>
    <submittedName>
        <fullName evidence="3">DUF1775 domain-containing protein</fullName>
    </submittedName>
</protein>
<dbReference type="CDD" id="cd08545">
    <property type="entry name" value="YcnI_like"/>
    <property type="match status" value="1"/>
</dbReference>
<dbReference type="InterPro" id="IPR012533">
    <property type="entry name" value="YcnI-copper_dom"/>
</dbReference>
<dbReference type="Proteomes" id="UP000034832">
    <property type="component" value="Unassembled WGS sequence"/>
</dbReference>
<feature type="domain" description="YncI copper-binding" evidence="2">
    <location>
        <begin position="32"/>
        <end position="178"/>
    </location>
</feature>
<organism evidence="3 4">
    <name type="scientific">Afipia massiliensis</name>
    <dbReference type="NCBI Taxonomy" id="211460"/>
    <lineage>
        <taxon>Bacteria</taxon>
        <taxon>Pseudomonadati</taxon>
        <taxon>Pseudomonadota</taxon>
        <taxon>Alphaproteobacteria</taxon>
        <taxon>Hyphomicrobiales</taxon>
        <taxon>Nitrobacteraceae</taxon>
        <taxon>Afipia</taxon>
    </lineage>
</organism>
<dbReference type="InterPro" id="IPR007410">
    <property type="entry name" value="LpqE-like"/>
</dbReference>
<evidence type="ECO:0000259" key="2">
    <source>
        <dbReference type="Pfam" id="PF07987"/>
    </source>
</evidence>
<dbReference type="EMBL" id="LBIA02000001">
    <property type="protein sequence ID" value="TKT73359.1"/>
    <property type="molecule type" value="Genomic_DNA"/>
</dbReference>
<evidence type="ECO:0000313" key="4">
    <source>
        <dbReference type="Proteomes" id="UP000034832"/>
    </source>
</evidence>
<reference evidence="3" key="1">
    <citation type="submission" date="2019-04" db="EMBL/GenBank/DDBJ databases">
        <title>Whole genome sequencing of cave bacteria.</title>
        <authorList>
            <person name="Gan H.M."/>
            <person name="Barton H."/>
            <person name="Savka M.A."/>
        </authorList>
    </citation>
    <scope>NUCLEOTIDE SEQUENCE [LARGE SCALE GENOMIC DNA]</scope>
    <source>
        <strain evidence="3">LC387</strain>
    </source>
</reference>
<dbReference type="PANTHER" id="PTHR36302:SF1">
    <property type="entry name" value="COPPER CHAPERONE PCU(A)C"/>
    <property type="match status" value="1"/>
</dbReference>
<dbReference type="STRING" id="211460.YH63_18885"/>
<dbReference type="Gene3D" id="2.60.40.2230">
    <property type="entry name" value="Uncharacterised protein YcnI-like PF07987, DUF1775"/>
    <property type="match status" value="1"/>
</dbReference>
<feature type="chain" id="PRO_5020739958" evidence="1">
    <location>
        <begin position="32"/>
        <end position="345"/>
    </location>
</feature>
<dbReference type="InterPro" id="IPR038507">
    <property type="entry name" value="YcnI-like_sf"/>
</dbReference>
<dbReference type="PIRSF" id="PIRSF037139">
    <property type="entry name" value="UCP037139"/>
    <property type="match status" value="1"/>
</dbReference>
<proteinExistence type="predicted"/>